<dbReference type="Gene3D" id="1.20.890.10">
    <property type="entry name" value="cAMP-dependent protein kinase regulatory subunit, dimerization-anchoring domain"/>
    <property type="match status" value="1"/>
</dbReference>
<evidence type="ECO:0000313" key="3">
    <source>
        <dbReference type="Proteomes" id="UP001458880"/>
    </source>
</evidence>
<sequence>MNTEEQKHYTKQRDEAPQELRNNLIDFVVELLAHKPEDTIDFAADYFELLKDVRDMQMDKVKRNKEHRAPDVVFLDSATYSIASATTVQSKFAIKSRSAYIRRKKKVKILRLLSVDRKRKTLRAETPTDAFLTESTVAVRKNN</sequence>
<gene>
    <name evidence="2" type="ORF">QE152_g24312</name>
</gene>
<evidence type="ECO:0000259" key="1">
    <source>
        <dbReference type="SMART" id="SM00394"/>
    </source>
</evidence>
<dbReference type="Pfam" id="PF02197">
    <property type="entry name" value="RIIa"/>
    <property type="match status" value="1"/>
</dbReference>
<comment type="caution">
    <text evidence="2">The sequence shown here is derived from an EMBL/GenBank/DDBJ whole genome shotgun (WGS) entry which is preliminary data.</text>
</comment>
<dbReference type="EMBL" id="JASPKY010000246">
    <property type="protein sequence ID" value="KAK9717150.1"/>
    <property type="molecule type" value="Genomic_DNA"/>
</dbReference>
<name>A0AAW1KFG7_POPJA</name>
<keyword evidence="3" id="KW-1185">Reference proteome</keyword>
<reference evidence="2 3" key="2">
    <citation type="journal article" date="2024" name="BMC Genomics">
        <title>De novo assembly and annotation of Popillia japonica's genome with initial clues to its potential as an invasive pest.</title>
        <authorList>
            <person name="Cucini C."/>
            <person name="Boschi S."/>
            <person name="Funari R."/>
            <person name="Cardaioli E."/>
            <person name="Iannotti N."/>
            <person name="Marturano G."/>
            <person name="Paoli F."/>
            <person name="Bruttini M."/>
            <person name="Carapelli A."/>
            <person name="Frati F."/>
            <person name="Nardi F."/>
        </authorList>
    </citation>
    <scope>NUCLEOTIDE SEQUENCE [LARGE SCALE GENOMIC DNA]</scope>
    <source>
        <strain evidence="2">DMR45628</strain>
    </source>
</reference>
<proteinExistence type="predicted"/>
<protein>
    <submittedName>
        <fullName evidence="2">Regulatory subunit of type II PKA R-subunit</fullName>
    </submittedName>
</protein>
<dbReference type="SUPFAM" id="SSF47391">
    <property type="entry name" value="Dimerization-anchoring domain of cAMP-dependent PK regulatory subunit"/>
    <property type="match status" value="1"/>
</dbReference>
<organism evidence="2 3">
    <name type="scientific">Popillia japonica</name>
    <name type="common">Japanese beetle</name>
    <dbReference type="NCBI Taxonomy" id="7064"/>
    <lineage>
        <taxon>Eukaryota</taxon>
        <taxon>Metazoa</taxon>
        <taxon>Ecdysozoa</taxon>
        <taxon>Arthropoda</taxon>
        <taxon>Hexapoda</taxon>
        <taxon>Insecta</taxon>
        <taxon>Pterygota</taxon>
        <taxon>Neoptera</taxon>
        <taxon>Endopterygota</taxon>
        <taxon>Coleoptera</taxon>
        <taxon>Polyphaga</taxon>
        <taxon>Scarabaeiformia</taxon>
        <taxon>Scarabaeidae</taxon>
        <taxon>Rutelinae</taxon>
        <taxon>Popillia</taxon>
    </lineage>
</organism>
<reference evidence="2" key="1">
    <citation type="submission" date="2023-05" db="EMBL/GenBank/DDBJ databases">
        <authorList>
            <person name="Nardi F."/>
            <person name="Carapelli A."/>
            <person name="Cucini C."/>
        </authorList>
    </citation>
    <scope>NUCLEOTIDE SEQUENCE</scope>
    <source>
        <strain evidence="2">DMR45628</strain>
        <tissue evidence="2">Testes</tissue>
    </source>
</reference>
<dbReference type="SMART" id="SM00394">
    <property type="entry name" value="RIIa"/>
    <property type="match status" value="1"/>
</dbReference>
<dbReference type="InterPro" id="IPR003117">
    <property type="entry name" value="cAMP_dep_PK_reg_su_I/II_a/b"/>
</dbReference>
<feature type="domain" description="RIIa" evidence="1">
    <location>
        <begin position="18"/>
        <end position="55"/>
    </location>
</feature>
<dbReference type="AlphaFoldDB" id="A0AAW1KFG7"/>
<dbReference type="Proteomes" id="UP001458880">
    <property type="component" value="Unassembled WGS sequence"/>
</dbReference>
<accession>A0AAW1KFG7</accession>
<evidence type="ECO:0000313" key="2">
    <source>
        <dbReference type="EMBL" id="KAK9717150.1"/>
    </source>
</evidence>
<dbReference type="EMBL" id="JASPKY010000246">
    <property type="protein sequence ID" value="KAK9717151.1"/>
    <property type="molecule type" value="Genomic_DNA"/>
</dbReference>